<evidence type="ECO:0000256" key="1">
    <source>
        <dbReference type="ARBA" id="ARBA00023172"/>
    </source>
</evidence>
<dbReference type="InterPro" id="IPR013762">
    <property type="entry name" value="Integrase-like_cat_sf"/>
</dbReference>
<feature type="domain" description="Tyr recombinase" evidence="2">
    <location>
        <begin position="7"/>
        <end position="190"/>
    </location>
</feature>
<name>A0A850QYU5_9LACO</name>
<dbReference type="GO" id="GO:0015074">
    <property type="term" value="P:DNA integration"/>
    <property type="evidence" value="ECO:0007669"/>
    <property type="project" value="InterPro"/>
</dbReference>
<dbReference type="InterPro" id="IPR002104">
    <property type="entry name" value="Integrase_catalytic"/>
</dbReference>
<dbReference type="GO" id="GO:0003677">
    <property type="term" value="F:DNA binding"/>
    <property type="evidence" value="ECO:0007669"/>
    <property type="project" value="InterPro"/>
</dbReference>
<dbReference type="CDD" id="cd01192">
    <property type="entry name" value="INT_C_like_3"/>
    <property type="match status" value="1"/>
</dbReference>
<evidence type="ECO:0000313" key="4">
    <source>
        <dbReference type="Proteomes" id="UP000563523"/>
    </source>
</evidence>
<dbReference type="PANTHER" id="PTHR30349:SF82">
    <property type="entry name" value="INTEGRASE_RECOMBINASE YOEC-RELATED"/>
    <property type="match status" value="1"/>
</dbReference>
<sequence length="195" mass="22722">MEQKVLPIKDSNVLTQVQRCLQEDFKAGRRNYTIFQVGKATLLRVSDILRLKRTDVFDDQGNVRQNTFLHDHKTGKANRLYLKPVTGDLMLYQKWLQQENLVSPWLFPSIQHPDKHITEKQFYKIMTKVGDLLNLDYLGTHTMRKTGAYRVYVQSNYNIELVMHLLNHSSEAMTLAYLGLDQASTEEMLDNIDFG</sequence>
<dbReference type="GO" id="GO:0006310">
    <property type="term" value="P:DNA recombination"/>
    <property type="evidence" value="ECO:0007669"/>
    <property type="project" value="UniProtKB-KW"/>
</dbReference>
<dbReference type="PROSITE" id="PS51898">
    <property type="entry name" value="TYR_RECOMBINASE"/>
    <property type="match status" value="1"/>
</dbReference>
<dbReference type="Gene3D" id="1.10.443.10">
    <property type="entry name" value="Intergrase catalytic core"/>
    <property type="match status" value="1"/>
</dbReference>
<dbReference type="InterPro" id="IPR011010">
    <property type="entry name" value="DNA_brk_join_enz"/>
</dbReference>
<organism evidence="3 4">
    <name type="scientific">Bombilactobacillus apium</name>
    <dbReference type="NCBI Taxonomy" id="2675299"/>
    <lineage>
        <taxon>Bacteria</taxon>
        <taxon>Bacillati</taxon>
        <taxon>Bacillota</taxon>
        <taxon>Bacilli</taxon>
        <taxon>Lactobacillales</taxon>
        <taxon>Lactobacillaceae</taxon>
        <taxon>Bombilactobacillus</taxon>
    </lineage>
</organism>
<comment type="caution">
    <text evidence="3">The sequence shown here is derived from an EMBL/GenBank/DDBJ whole genome shotgun (WGS) entry which is preliminary data.</text>
</comment>
<gene>
    <name evidence="3" type="ORF">HU830_01670</name>
</gene>
<dbReference type="InterPro" id="IPR050090">
    <property type="entry name" value="Tyrosine_recombinase_XerCD"/>
</dbReference>
<proteinExistence type="predicted"/>
<evidence type="ECO:0000259" key="2">
    <source>
        <dbReference type="PROSITE" id="PS51898"/>
    </source>
</evidence>
<dbReference type="EMBL" id="JABZEC010000001">
    <property type="protein sequence ID" value="NVY95909.1"/>
    <property type="molecule type" value="Genomic_DNA"/>
</dbReference>
<dbReference type="Pfam" id="PF00589">
    <property type="entry name" value="Phage_integrase"/>
    <property type="match status" value="1"/>
</dbReference>
<dbReference type="SUPFAM" id="SSF56349">
    <property type="entry name" value="DNA breaking-rejoining enzymes"/>
    <property type="match status" value="1"/>
</dbReference>
<evidence type="ECO:0000313" key="3">
    <source>
        <dbReference type="EMBL" id="NVY95909.1"/>
    </source>
</evidence>
<accession>A0A850QYU5</accession>
<dbReference type="Proteomes" id="UP000563523">
    <property type="component" value="Unassembled WGS sequence"/>
</dbReference>
<dbReference type="RefSeq" id="WP_176942071.1">
    <property type="nucleotide sequence ID" value="NZ_JABZEC010000001.1"/>
</dbReference>
<dbReference type="PANTHER" id="PTHR30349">
    <property type="entry name" value="PHAGE INTEGRASE-RELATED"/>
    <property type="match status" value="1"/>
</dbReference>
<keyword evidence="4" id="KW-1185">Reference proteome</keyword>
<protein>
    <submittedName>
        <fullName evidence="3">Site-specific integrase</fullName>
    </submittedName>
</protein>
<dbReference type="AlphaFoldDB" id="A0A850QYU5"/>
<reference evidence="3 4" key="1">
    <citation type="submission" date="2020-06" db="EMBL/GenBank/DDBJ databases">
        <authorList>
            <person name="Kang J."/>
        </authorList>
    </citation>
    <scope>NUCLEOTIDE SEQUENCE [LARGE SCALE GENOMIC DNA]</scope>
    <source>
        <strain evidence="3 4">DCY120</strain>
    </source>
</reference>
<keyword evidence="1" id="KW-0233">DNA recombination</keyword>